<protein>
    <submittedName>
        <fullName evidence="4">Dynactin subunit 1</fullName>
    </submittedName>
</protein>
<keyword evidence="1" id="KW-0175">Coiled coil</keyword>
<dbReference type="OrthoDB" id="7694231at2759"/>
<gene>
    <name evidence="4" type="primary">LOC108076941</name>
</gene>
<sequence length="513" mass="58861">MWPKSPRIRQNNPSGFTSIQQKASPRALYSKTLTASQLKKRHSYGQRNLKKNIGFANKEINKQQLDKMSKTGLLTPSSSDNSLATSASSSEQSTYTVAKLPKASLTREPSSLTPYLTLKRQNTASLINFRVRKSVSQMDFKEARRTGNYQLVAHVPSPRKVITEQPPLGKAVEELEADLGKLTLQDADTLIKAGDGQVSFLVGPDQDARVASLRIFNTIMLHAWRKRRQEVRQLTDQVDDFKKSLVKNRNQLHVFNSLFCVEQRRNGTLNDQLRQSYRDNAQIKLSYEDLSLVLVEVRTDKEKLAEEVAAKNKDIENLEELQKSLKSELFQLQNQQREQMGQLTRLQNDFQESQRIRDELNQQVELLLTDAIFKQDLFEELRESTEKLKNLKEASDETYSKLLEHTLQLETTIQEKDEQLVNLQNCLAATLGQRIRQCFAHSQDYQHATYRMLHFVAHYMLPGTPPPMASPLIPVAVTRLKQLFSRSHIEIDFQADNNYVKDDKKSQSQERSG</sequence>
<feature type="compositionally biased region" description="Low complexity" evidence="2">
    <location>
        <begin position="75"/>
        <end position="93"/>
    </location>
</feature>
<feature type="region of interest" description="Disordered" evidence="2">
    <location>
        <begin position="71"/>
        <end position="93"/>
    </location>
</feature>
<evidence type="ECO:0000256" key="1">
    <source>
        <dbReference type="SAM" id="Coils"/>
    </source>
</evidence>
<accession>A0A6P4ISN3</accession>
<dbReference type="AlphaFoldDB" id="A0A6P4ISN3"/>
<evidence type="ECO:0000313" key="4">
    <source>
        <dbReference type="RefSeq" id="XP_017025478.1"/>
    </source>
</evidence>
<organism evidence="3 4">
    <name type="scientific">Drosophila kikkawai</name>
    <name type="common">Fruit fly</name>
    <dbReference type="NCBI Taxonomy" id="30033"/>
    <lineage>
        <taxon>Eukaryota</taxon>
        <taxon>Metazoa</taxon>
        <taxon>Ecdysozoa</taxon>
        <taxon>Arthropoda</taxon>
        <taxon>Hexapoda</taxon>
        <taxon>Insecta</taxon>
        <taxon>Pterygota</taxon>
        <taxon>Neoptera</taxon>
        <taxon>Endopterygota</taxon>
        <taxon>Diptera</taxon>
        <taxon>Brachycera</taxon>
        <taxon>Muscomorpha</taxon>
        <taxon>Ephydroidea</taxon>
        <taxon>Drosophilidae</taxon>
        <taxon>Drosophila</taxon>
        <taxon>Sophophora</taxon>
    </lineage>
</organism>
<evidence type="ECO:0000313" key="3">
    <source>
        <dbReference type="Proteomes" id="UP001652661"/>
    </source>
</evidence>
<dbReference type="Proteomes" id="UP001652661">
    <property type="component" value="Chromosome 2L"/>
</dbReference>
<reference evidence="3" key="1">
    <citation type="submission" date="2025-05" db="UniProtKB">
        <authorList>
            <consortium name="RefSeq"/>
        </authorList>
    </citation>
    <scope>NUCLEOTIDE SEQUENCE [LARGE SCALE GENOMIC DNA]</scope>
    <source>
        <strain evidence="3">14028-0561.14</strain>
    </source>
</reference>
<reference evidence="4" key="2">
    <citation type="submission" date="2025-08" db="UniProtKB">
        <authorList>
            <consortium name="RefSeq"/>
        </authorList>
    </citation>
    <scope>IDENTIFICATION</scope>
    <source>
        <strain evidence="4">14028-0561.14</strain>
        <tissue evidence="4">Whole fly</tissue>
    </source>
</reference>
<feature type="region of interest" description="Disordered" evidence="2">
    <location>
        <begin position="1"/>
        <end position="23"/>
    </location>
</feature>
<dbReference type="GeneID" id="108076941"/>
<dbReference type="RefSeq" id="XP_017025478.1">
    <property type="nucleotide sequence ID" value="XM_017169989.3"/>
</dbReference>
<evidence type="ECO:0000256" key="2">
    <source>
        <dbReference type="SAM" id="MobiDB-lite"/>
    </source>
</evidence>
<name>A0A6P4ISN3_DROKI</name>
<keyword evidence="3" id="KW-1185">Reference proteome</keyword>
<feature type="compositionally biased region" description="Polar residues" evidence="2">
    <location>
        <begin position="8"/>
        <end position="23"/>
    </location>
</feature>
<feature type="coiled-coil region" evidence="1">
    <location>
        <begin position="287"/>
        <end position="401"/>
    </location>
</feature>
<proteinExistence type="predicted"/>
<dbReference type="OMA" id="NTIMLHA"/>